<dbReference type="EMBL" id="JAHRIP010083106">
    <property type="protein sequence ID" value="MEQ2313196.1"/>
    <property type="molecule type" value="Genomic_DNA"/>
</dbReference>
<evidence type="ECO:0000313" key="3">
    <source>
        <dbReference type="EMBL" id="MEQ2313196.1"/>
    </source>
</evidence>
<dbReference type="Proteomes" id="UP001469553">
    <property type="component" value="Unassembled WGS sequence"/>
</dbReference>
<sequence length="137" mass="15268">MGKPQKSPPMATPTSKRTRSECSASTSTISPEKSYTDVLDSIDKKLTSLDARLALVEVLHREFQALRESLEFSQEQLASLTAESQTLRDSVKTLTDGMTQLSRENKKMKETTWIHAGQPCFLRYPGTGRGGRRIHGL</sequence>
<proteinExistence type="predicted"/>
<protein>
    <submittedName>
        <fullName evidence="3">Uncharacterized protein</fullName>
    </submittedName>
</protein>
<feature type="region of interest" description="Disordered" evidence="2">
    <location>
        <begin position="1"/>
        <end position="32"/>
    </location>
</feature>
<reference evidence="3 4" key="1">
    <citation type="submission" date="2021-06" db="EMBL/GenBank/DDBJ databases">
        <authorList>
            <person name="Palmer J.M."/>
        </authorList>
    </citation>
    <scope>NUCLEOTIDE SEQUENCE [LARGE SCALE GENOMIC DNA]</scope>
    <source>
        <strain evidence="3 4">AS_MEX2019</strain>
        <tissue evidence="3">Muscle</tissue>
    </source>
</reference>
<keyword evidence="4" id="KW-1185">Reference proteome</keyword>
<keyword evidence="1" id="KW-0175">Coiled coil</keyword>
<comment type="caution">
    <text evidence="3">The sequence shown here is derived from an EMBL/GenBank/DDBJ whole genome shotgun (WGS) entry which is preliminary data.</text>
</comment>
<evidence type="ECO:0000256" key="2">
    <source>
        <dbReference type="SAM" id="MobiDB-lite"/>
    </source>
</evidence>
<feature type="coiled-coil region" evidence="1">
    <location>
        <begin position="56"/>
        <end position="111"/>
    </location>
</feature>
<evidence type="ECO:0000313" key="4">
    <source>
        <dbReference type="Proteomes" id="UP001469553"/>
    </source>
</evidence>
<accession>A0ABV1A4L1</accession>
<name>A0ABV1A4L1_9TELE</name>
<evidence type="ECO:0000256" key="1">
    <source>
        <dbReference type="SAM" id="Coils"/>
    </source>
</evidence>
<feature type="compositionally biased region" description="Pro residues" evidence="2">
    <location>
        <begin position="1"/>
        <end position="11"/>
    </location>
</feature>
<gene>
    <name evidence="3" type="ORF">AMECASPLE_039168</name>
</gene>
<organism evidence="3 4">
    <name type="scientific">Ameca splendens</name>
    <dbReference type="NCBI Taxonomy" id="208324"/>
    <lineage>
        <taxon>Eukaryota</taxon>
        <taxon>Metazoa</taxon>
        <taxon>Chordata</taxon>
        <taxon>Craniata</taxon>
        <taxon>Vertebrata</taxon>
        <taxon>Euteleostomi</taxon>
        <taxon>Actinopterygii</taxon>
        <taxon>Neopterygii</taxon>
        <taxon>Teleostei</taxon>
        <taxon>Neoteleostei</taxon>
        <taxon>Acanthomorphata</taxon>
        <taxon>Ovalentaria</taxon>
        <taxon>Atherinomorphae</taxon>
        <taxon>Cyprinodontiformes</taxon>
        <taxon>Goodeidae</taxon>
        <taxon>Ameca</taxon>
    </lineage>
</organism>
<feature type="compositionally biased region" description="Polar residues" evidence="2">
    <location>
        <begin position="21"/>
        <end position="32"/>
    </location>
</feature>